<evidence type="ECO:0000313" key="1">
    <source>
        <dbReference type="EMBL" id="OQP45097.1"/>
    </source>
</evidence>
<sequence>MITKTCVACNKPIKGRIDKKFCDDSCRNNFNNRLHNYSIPVVRNINKILRKNRWILEDLLSGRKNKMLIIERKELVEKGFQFEYFTELFHPYKKKQYYYCYDYGYRSINSKKVMAIKDTRKRHKTYFSYLPNNSNY</sequence>
<evidence type="ECO:0008006" key="3">
    <source>
        <dbReference type="Google" id="ProtNLM"/>
    </source>
</evidence>
<protein>
    <recommendedName>
        <fullName evidence="3">DUF2116 family Zn-ribbon domain-containing protein</fullName>
    </recommendedName>
</protein>
<keyword evidence="2" id="KW-1185">Reference proteome</keyword>
<dbReference type="Proteomes" id="UP000192277">
    <property type="component" value="Unassembled WGS sequence"/>
</dbReference>
<reference evidence="1 2" key="1">
    <citation type="submission" date="2016-04" db="EMBL/GenBank/DDBJ databases">
        <authorList>
            <person name="Chen L."/>
            <person name="Zhuang W."/>
            <person name="Wang G."/>
        </authorList>
    </citation>
    <scope>NUCLEOTIDE SEQUENCE [LARGE SCALE GENOMIC DNA]</scope>
    <source>
        <strain evidence="2">GR20</strain>
    </source>
</reference>
<comment type="caution">
    <text evidence="1">The sequence shown here is derived from an EMBL/GenBank/DDBJ whole genome shotgun (WGS) entry which is preliminary data.</text>
</comment>
<accession>A0ABX3NSQ2</accession>
<name>A0ABX3NSQ2_9BACT</name>
<evidence type="ECO:0000313" key="2">
    <source>
        <dbReference type="Proteomes" id="UP000192277"/>
    </source>
</evidence>
<organism evidence="1 2">
    <name type="scientific">Niastella koreensis</name>
    <dbReference type="NCBI Taxonomy" id="354356"/>
    <lineage>
        <taxon>Bacteria</taxon>
        <taxon>Pseudomonadati</taxon>
        <taxon>Bacteroidota</taxon>
        <taxon>Chitinophagia</taxon>
        <taxon>Chitinophagales</taxon>
        <taxon>Chitinophagaceae</taxon>
        <taxon>Niastella</taxon>
    </lineage>
</organism>
<dbReference type="EMBL" id="LWBO01000022">
    <property type="protein sequence ID" value="OQP45097.1"/>
    <property type="molecule type" value="Genomic_DNA"/>
</dbReference>
<proteinExistence type="predicted"/>
<gene>
    <name evidence="1" type="ORF">A4D02_34670</name>
</gene>